<dbReference type="PANTHER" id="PTHR37947:SF1">
    <property type="entry name" value="BLL2462 PROTEIN"/>
    <property type="match status" value="1"/>
</dbReference>
<dbReference type="RefSeq" id="WP_344741827.1">
    <property type="nucleotide sequence ID" value="NZ_BAABAY010000006.1"/>
</dbReference>
<feature type="transmembrane region" description="Helical" evidence="1">
    <location>
        <begin position="6"/>
        <end position="25"/>
    </location>
</feature>
<sequence length="677" mass="77636">MNSETLVYIVLVGIIALGLAFFQYYKRNQSMSKWNMLFSFLRFCTLFVLGLLLVNPKIERKVLTTEKPDLIVAVDNSNSIKQLEHNQEVTALVEKLQQNPELKNRFNIHFYSFSKSLKSLDTLTFNEKQTNISSVFKNLKQIYKDHVSPTILISDGNQTLGSDYSFSSREYGQPIYPVILGDTTSYTDLRIAQLNVNRFAYLKNRFPVEVILVYEGVEPVSSNFEILLKDKIVFSKRLNFSKSKSSQVVQFDLPADQVGVQSYVARLNPLKNEKNTINNTKNFAIEVIDQKTNVAIVSSIIHPDLGALKTSIETNERRAARILKPNEIVGKLNDFQLVILYQPNRSFNKIIQALQDANKHVFTIVGTDTDLNFFNSYQKIIKQENTYQIEDYQPVLNPGFSPFTVEDLDFSNYPPLRAPYGKVTFTGPFQTLISKATHGVVLNEPLLATFEMNSRRQAVLFGENIWGWRSQAFVNSGNFEFFDNFLGKLVQYLASNKTRDRLQVDYQSFYDGESNFLIQAQFFDNNYEFDPREQLNITIKNSNTGTETVFPLVLKNNTFQVDLSSMPSGSYDFTVKAKTENIFKSGHFEILDYNVEQQFLNADVTKLEGLATNSKGKAYFIADYDGLIHELMTDTRYQIIQKSNKNTVPLIDWKLLLIILVSCLTAEWFLRKYNGLI</sequence>
<evidence type="ECO:0000313" key="2">
    <source>
        <dbReference type="EMBL" id="MFH6772727.1"/>
    </source>
</evidence>
<dbReference type="InterPro" id="IPR036465">
    <property type="entry name" value="vWFA_dom_sf"/>
</dbReference>
<keyword evidence="1" id="KW-0472">Membrane</keyword>
<keyword evidence="1" id="KW-0812">Transmembrane</keyword>
<keyword evidence="3" id="KW-1185">Reference proteome</keyword>
<gene>
    <name evidence="2" type="ORF">V8G58_12360</name>
</gene>
<protein>
    <submittedName>
        <fullName evidence="2">VWA domain-containing protein</fullName>
    </submittedName>
</protein>
<organism evidence="2 3">
    <name type="scientific">Gaetbulibacter aestuarii</name>
    <dbReference type="NCBI Taxonomy" id="1502358"/>
    <lineage>
        <taxon>Bacteria</taxon>
        <taxon>Pseudomonadati</taxon>
        <taxon>Bacteroidota</taxon>
        <taxon>Flavobacteriia</taxon>
        <taxon>Flavobacteriales</taxon>
        <taxon>Flavobacteriaceae</taxon>
        <taxon>Gaetbulibacter</taxon>
    </lineage>
</organism>
<feature type="transmembrane region" description="Helical" evidence="1">
    <location>
        <begin position="37"/>
        <end position="54"/>
    </location>
</feature>
<accession>A0ABW7N3H7</accession>
<name>A0ABW7N3H7_9FLAO</name>
<dbReference type="SUPFAM" id="SSF53300">
    <property type="entry name" value="vWA-like"/>
    <property type="match status" value="1"/>
</dbReference>
<evidence type="ECO:0000256" key="1">
    <source>
        <dbReference type="SAM" id="Phobius"/>
    </source>
</evidence>
<dbReference type="PANTHER" id="PTHR37947">
    <property type="entry name" value="BLL2462 PROTEIN"/>
    <property type="match status" value="1"/>
</dbReference>
<proteinExistence type="predicted"/>
<dbReference type="Proteomes" id="UP001610100">
    <property type="component" value="Unassembled WGS sequence"/>
</dbReference>
<reference evidence="2 3" key="1">
    <citation type="submission" date="2024-02" db="EMBL/GenBank/DDBJ databases">
        <title>A Gaetbulibacter species isolated from tidal flats and genomic insights of their niches.</title>
        <authorList>
            <person name="Ye Y."/>
        </authorList>
    </citation>
    <scope>NUCLEOTIDE SEQUENCE [LARGE SCALE GENOMIC DNA]</scope>
    <source>
        <strain evidence="2 3">KYW382</strain>
    </source>
</reference>
<comment type="caution">
    <text evidence="2">The sequence shown here is derived from an EMBL/GenBank/DDBJ whole genome shotgun (WGS) entry which is preliminary data.</text>
</comment>
<dbReference type="EMBL" id="JBAWKB010000004">
    <property type="protein sequence ID" value="MFH6772727.1"/>
    <property type="molecule type" value="Genomic_DNA"/>
</dbReference>
<keyword evidence="1" id="KW-1133">Transmembrane helix</keyword>
<evidence type="ECO:0000313" key="3">
    <source>
        <dbReference type="Proteomes" id="UP001610100"/>
    </source>
</evidence>